<dbReference type="RefSeq" id="WP_104483055.1">
    <property type="nucleotide sequence ID" value="NZ_CP154825.1"/>
</dbReference>
<protein>
    <submittedName>
        <fullName evidence="2">Uncharacterized protein</fullName>
    </submittedName>
</protein>
<proteinExistence type="predicted"/>
<evidence type="ECO:0000313" key="3">
    <source>
        <dbReference type="Proteomes" id="UP000239203"/>
    </source>
</evidence>
<evidence type="ECO:0000256" key="1">
    <source>
        <dbReference type="SAM" id="SignalP"/>
    </source>
</evidence>
<dbReference type="Proteomes" id="UP000239203">
    <property type="component" value="Unassembled WGS sequence"/>
</dbReference>
<keyword evidence="1" id="KW-0732">Signal</keyword>
<dbReference type="AlphaFoldDB" id="A0A2S6GD22"/>
<feature type="signal peptide" evidence="1">
    <location>
        <begin position="1"/>
        <end position="28"/>
    </location>
</feature>
<feature type="chain" id="PRO_5015399206" evidence="1">
    <location>
        <begin position="29"/>
        <end position="175"/>
    </location>
</feature>
<organism evidence="2 3">
    <name type="scientific">Actinokineospora auranticolor</name>
    <dbReference type="NCBI Taxonomy" id="155976"/>
    <lineage>
        <taxon>Bacteria</taxon>
        <taxon>Bacillati</taxon>
        <taxon>Actinomycetota</taxon>
        <taxon>Actinomycetes</taxon>
        <taxon>Pseudonocardiales</taxon>
        <taxon>Pseudonocardiaceae</taxon>
        <taxon>Actinokineospora</taxon>
    </lineage>
</organism>
<reference evidence="2 3" key="1">
    <citation type="submission" date="2018-02" db="EMBL/GenBank/DDBJ databases">
        <title>Genomic Encyclopedia of Archaeal and Bacterial Type Strains, Phase II (KMG-II): from individual species to whole genera.</title>
        <authorList>
            <person name="Goeker M."/>
        </authorList>
    </citation>
    <scope>NUCLEOTIDE SEQUENCE [LARGE SCALE GENOMIC DNA]</scope>
    <source>
        <strain evidence="2 3">YU 961-1</strain>
    </source>
</reference>
<dbReference type="EMBL" id="PTIX01000032">
    <property type="protein sequence ID" value="PPK63119.1"/>
    <property type="molecule type" value="Genomic_DNA"/>
</dbReference>
<accession>A0A2S6GD22</accession>
<keyword evidence="3" id="KW-1185">Reference proteome</keyword>
<comment type="caution">
    <text evidence="2">The sequence shown here is derived from an EMBL/GenBank/DDBJ whole genome shotgun (WGS) entry which is preliminary data.</text>
</comment>
<name>A0A2S6GD22_9PSEU</name>
<dbReference type="OrthoDB" id="3707247at2"/>
<evidence type="ECO:0000313" key="2">
    <source>
        <dbReference type="EMBL" id="PPK63119.1"/>
    </source>
</evidence>
<sequence>MRAKPARALATAAVVCAASVTVAQPATAGPTPGVAVTAVYPITKSAVNVARNLVFSIYNNSGVQGISFNYPLPAGLTFAGPLTETCASIAVDDEPIVTRNAVPAQRGPLPTATVYVAGNTVIGEPGCTITVPVTSATEAHYATCAAGLQGLSGITTSFTCTHIWFEDRHPHFAAE</sequence>
<gene>
    <name evidence="2" type="ORF">CLV40_13252</name>
</gene>